<feature type="binding site" evidence="4">
    <location>
        <begin position="229"/>
        <end position="232"/>
    </location>
    <ligand>
        <name>dihydroxyacetone phosphate</name>
        <dbReference type="ChEBI" id="CHEBI:57642"/>
    </ligand>
</feature>
<dbReference type="RefSeq" id="WP_090548890.1">
    <property type="nucleotide sequence ID" value="NZ_FNFP01000001.1"/>
</dbReference>
<dbReference type="GO" id="GO:0005975">
    <property type="term" value="P:carbohydrate metabolic process"/>
    <property type="evidence" value="ECO:0007669"/>
    <property type="project" value="InterPro"/>
</dbReference>
<dbReference type="PANTHER" id="PTHR30304">
    <property type="entry name" value="D-TAGATOSE-1,6-BISPHOSPHATE ALDOLASE"/>
    <property type="match status" value="1"/>
</dbReference>
<evidence type="ECO:0000256" key="4">
    <source>
        <dbReference type="PIRSR" id="PIRSR001359-2"/>
    </source>
</evidence>
<evidence type="ECO:0000256" key="2">
    <source>
        <dbReference type="ARBA" id="ARBA00032933"/>
    </source>
</evidence>
<feature type="binding site" evidence="4">
    <location>
        <position position="180"/>
    </location>
    <ligand>
        <name>dihydroxyacetone phosphate</name>
        <dbReference type="ChEBI" id="CHEBI:57642"/>
    </ligand>
</feature>
<dbReference type="InterPro" id="IPR013785">
    <property type="entry name" value="Aldolase_TIM"/>
</dbReference>
<dbReference type="InterPro" id="IPR000771">
    <property type="entry name" value="FBA_II"/>
</dbReference>
<dbReference type="PIRSF" id="PIRSF001359">
    <property type="entry name" value="F_bP_aldolase_II"/>
    <property type="match status" value="1"/>
</dbReference>
<dbReference type="NCBIfam" id="NF006626">
    <property type="entry name" value="PRK09195.1"/>
    <property type="match status" value="1"/>
</dbReference>
<dbReference type="CDD" id="cd00947">
    <property type="entry name" value="TBP_aldolase_IIB"/>
    <property type="match status" value="1"/>
</dbReference>
<dbReference type="EMBL" id="FNFP01000001">
    <property type="protein sequence ID" value="SDJ86879.1"/>
    <property type="molecule type" value="Genomic_DNA"/>
</dbReference>
<dbReference type="Gene3D" id="3.20.20.70">
    <property type="entry name" value="Aldolase class I"/>
    <property type="match status" value="1"/>
</dbReference>
<dbReference type="AlphaFoldDB" id="A0A1G8X862"/>
<dbReference type="GO" id="GO:0009025">
    <property type="term" value="F:tagatose-bisphosphate aldolase activity"/>
    <property type="evidence" value="ECO:0007669"/>
    <property type="project" value="UniProtKB-ARBA"/>
</dbReference>
<dbReference type="Proteomes" id="UP000198718">
    <property type="component" value="Unassembled WGS sequence"/>
</dbReference>
<dbReference type="NCBIfam" id="TIGR00167">
    <property type="entry name" value="cbbA"/>
    <property type="match status" value="1"/>
</dbReference>
<dbReference type="NCBIfam" id="NF009374">
    <property type="entry name" value="PRK12737.1"/>
    <property type="match status" value="1"/>
</dbReference>
<evidence type="ECO:0000256" key="5">
    <source>
        <dbReference type="PIRSR" id="PIRSR001359-3"/>
    </source>
</evidence>
<feature type="active site" description="Proton donor" evidence="3">
    <location>
        <position position="81"/>
    </location>
</feature>
<sequence>MFISTMEILIDAQNKGYAVPAFNIHNLETAMAVAETAEELKSPVILAATPGTFTFNGRKNIHAIVETIAGTTSVPLTLHLDHHTSFEDIKTSVDLGCRSVMIDASHYSFEENIKIVKEVVSYTHKVGGTVEAELGVLGGIEDDLEVNEDRAKYTDPDAAKEFAERTGIDSLAIAIGTAHGLYKSEPKLDYERLKQIKELVSIPLVLHGASGIPNENIKRTIELGICKVNIATELKISFSNALRQHLINHPSENDPRKYFLSAKEAVKKIVKEKILLCNSNNRA</sequence>
<feature type="binding site" evidence="4">
    <location>
        <begin position="208"/>
        <end position="210"/>
    </location>
    <ligand>
        <name>dihydroxyacetone phosphate</name>
        <dbReference type="ChEBI" id="CHEBI:57642"/>
    </ligand>
</feature>
<dbReference type="GO" id="GO:0008270">
    <property type="term" value="F:zinc ion binding"/>
    <property type="evidence" value="ECO:0007669"/>
    <property type="project" value="InterPro"/>
</dbReference>
<evidence type="ECO:0000313" key="6">
    <source>
        <dbReference type="EMBL" id="SDJ86879.1"/>
    </source>
</evidence>
<feature type="binding site" evidence="5">
    <location>
        <position position="133"/>
    </location>
    <ligand>
        <name>Zn(2+)</name>
        <dbReference type="ChEBI" id="CHEBI:29105"/>
        <label>2</label>
    </ligand>
</feature>
<accession>A0A1G8X862</accession>
<feature type="binding site" evidence="5">
    <location>
        <position position="82"/>
    </location>
    <ligand>
        <name>Zn(2+)</name>
        <dbReference type="ChEBI" id="CHEBI:29105"/>
        <label>1</label>
        <note>catalytic</note>
    </ligand>
</feature>
<evidence type="ECO:0000256" key="3">
    <source>
        <dbReference type="PIRSR" id="PIRSR001359-1"/>
    </source>
</evidence>
<feature type="binding site" evidence="5">
    <location>
        <position position="179"/>
    </location>
    <ligand>
        <name>Zn(2+)</name>
        <dbReference type="ChEBI" id="CHEBI:29105"/>
        <label>1</label>
        <note>catalytic</note>
    </ligand>
</feature>
<name>A0A1G8X862_9FIRM</name>
<keyword evidence="5" id="KW-0862">Zinc</keyword>
<dbReference type="FunFam" id="3.20.20.70:FF:000043">
    <property type="entry name" value="D-tagatose-1,6-bisphosphate aldolase subunit GatY"/>
    <property type="match status" value="1"/>
</dbReference>
<dbReference type="PROSITE" id="PS00806">
    <property type="entry name" value="ALDOLASE_CLASS_II_2"/>
    <property type="match status" value="1"/>
</dbReference>
<protein>
    <recommendedName>
        <fullName evidence="2">D-tagatose-bisphosphate aldolase class II</fullName>
    </recommendedName>
    <alternativeName>
        <fullName evidence="1">Tagatose-bisphosphate aldolase</fullName>
    </alternativeName>
</protein>
<dbReference type="InterPro" id="IPR050246">
    <property type="entry name" value="Class_II_FBP_aldolase"/>
</dbReference>
<proteinExistence type="predicted"/>
<organism evidence="6 7">
    <name type="scientific">Natronincola ferrireducens</name>
    <dbReference type="NCBI Taxonomy" id="393762"/>
    <lineage>
        <taxon>Bacteria</taxon>
        <taxon>Bacillati</taxon>
        <taxon>Bacillota</taxon>
        <taxon>Clostridia</taxon>
        <taxon>Peptostreptococcales</taxon>
        <taxon>Natronincolaceae</taxon>
        <taxon>Natronincola</taxon>
    </lineage>
</organism>
<gene>
    <name evidence="6" type="ORF">SAMN05660472_00148</name>
</gene>
<dbReference type="PANTHER" id="PTHR30304:SF0">
    <property type="entry name" value="D-TAGATOSE-1,6-BISPHOSPHATE ALDOLASE SUBUNIT GATY-RELATED"/>
    <property type="match status" value="1"/>
</dbReference>
<dbReference type="PROSITE" id="PS00602">
    <property type="entry name" value="ALDOLASE_CLASS_II_1"/>
    <property type="match status" value="1"/>
</dbReference>
<dbReference type="OrthoDB" id="9803995at2"/>
<feature type="binding site" evidence="5">
    <location>
        <position position="103"/>
    </location>
    <ligand>
        <name>Zn(2+)</name>
        <dbReference type="ChEBI" id="CHEBI:29105"/>
        <label>2</label>
    </ligand>
</feature>
<comment type="cofactor">
    <cofactor evidence="5">
        <name>Zn(2+)</name>
        <dbReference type="ChEBI" id="CHEBI:29105"/>
    </cofactor>
    <text evidence="5">Binds 2 Zn(2+) ions per subunit. One is catalytic and the other provides a structural contribution.</text>
</comment>
<evidence type="ECO:0000313" key="7">
    <source>
        <dbReference type="Proteomes" id="UP000198718"/>
    </source>
</evidence>
<feature type="binding site" evidence="5">
    <location>
        <position position="207"/>
    </location>
    <ligand>
        <name>Zn(2+)</name>
        <dbReference type="ChEBI" id="CHEBI:29105"/>
        <label>1</label>
        <note>catalytic</note>
    </ligand>
</feature>
<dbReference type="STRING" id="393762.SAMN05660472_00148"/>
<evidence type="ECO:0000256" key="1">
    <source>
        <dbReference type="ARBA" id="ARBA00031246"/>
    </source>
</evidence>
<keyword evidence="7" id="KW-1185">Reference proteome</keyword>
<dbReference type="Pfam" id="PF01116">
    <property type="entry name" value="F_bP_aldolase"/>
    <property type="match status" value="1"/>
</dbReference>
<reference evidence="6 7" key="1">
    <citation type="submission" date="2016-10" db="EMBL/GenBank/DDBJ databases">
        <authorList>
            <person name="de Groot N.N."/>
        </authorList>
    </citation>
    <scope>NUCLEOTIDE SEQUENCE [LARGE SCALE GENOMIC DNA]</scope>
    <source>
        <strain evidence="6 7">DSM 18346</strain>
    </source>
</reference>
<dbReference type="SUPFAM" id="SSF51569">
    <property type="entry name" value="Aldolase"/>
    <property type="match status" value="1"/>
</dbReference>
<keyword evidence="5" id="KW-0479">Metal-binding</keyword>